<feature type="region of interest" description="Disordered" evidence="1">
    <location>
        <begin position="153"/>
        <end position="370"/>
    </location>
</feature>
<feature type="compositionally biased region" description="Basic and acidic residues" evidence="1">
    <location>
        <begin position="331"/>
        <end position="358"/>
    </location>
</feature>
<feature type="compositionally biased region" description="Polar residues" evidence="1">
    <location>
        <begin position="249"/>
        <end position="261"/>
    </location>
</feature>
<feature type="compositionally biased region" description="Basic and acidic residues" evidence="1">
    <location>
        <begin position="499"/>
        <end position="510"/>
    </location>
</feature>
<comment type="caution">
    <text evidence="3">The sequence shown here is derived from an EMBL/GenBank/DDBJ whole genome shotgun (WGS) entry which is preliminary data.</text>
</comment>
<organism evidence="3 4">
    <name type="scientific">Cystoisospora suis</name>
    <dbReference type="NCBI Taxonomy" id="483139"/>
    <lineage>
        <taxon>Eukaryota</taxon>
        <taxon>Sar</taxon>
        <taxon>Alveolata</taxon>
        <taxon>Apicomplexa</taxon>
        <taxon>Conoidasida</taxon>
        <taxon>Coccidia</taxon>
        <taxon>Eucoccidiorida</taxon>
        <taxon>Eimeriorina</taxon>
        <taxon>Sarcocystidae</taxon>
        <taxon>Cystoisospora</taxon>
    </lineage>
</organism>
<proteinExistence type="predicted"/>
<dbReference type="AlphaFoldDB" id="A0A2C6KEY5"/>
<sequence length="531" mass="61490">MTVPFSASSSLPPLRISLNQTFFCVQDRSPCLLLLFCFFFFLFSHLQDIPHSSTLSKGRREEGQEEKSSGERKERKSPDSDGEGEEEEDCKERYAIHIDPHIQRLREEARKAFSELLESELDKVDKHFSDELLFLADRLMAVEEELNTLYQNDPYNRRRDESKEGASKNRRRGRERKTSDVAIIRHRKEKEEDEEGKRERKIPRVGEERGEQEEGEDERRDKRSYPDLCALYDQEEHAVHSENEEELQSLRNLYQSSSASSAGVPARVGDETGEEALEIERNATDQSPRKEEEEGRRKRAAGESTEKDPTESVSSGEKKLNEGGEGNLEILDEKKMRSNTQEKEKKLEDDQEKEKKDSSPPLPRVNRKLIHTDHGEETNASRVAYLRRHERVVISILDSLEKLEGFVKLNVLCLFKIIKKCDKKLQTTLMRDSFELYQRRLNLLTVPPKIKRKVVSVYRRICRGVGEKDEVFLAEEEEEKEKESGKGGRGGRKRRRKGRDNTPGDGRGFRGGELTFHRLQMAVHKDMLAGR</sequence>
<evidence type="ECO:0000259" key="2">
    <source>
        <dbReference type="PROSITE" id="PS51382"/>
    </source>
</evidence>
<dbReference type="InterPro" id="IPR004331">
    <property type="entry name" value="SPX_dom"/>
</dbReference>
<name>A0A2C6KEY5_9APIC</name>
<feature type="compositionally biased region" description="Basic and acidic residues" evidence="1">
    <location>
        <begin position="155"/>
        <end position="167"/>
    </location>
</feature>
<evidence type="ECO:0000313" key="3">
    <source>
        <dbReference type="EMBL" id="PHJ14886.1"/>
    </source>
</evidence>
<feature type="compositionally biased region" description="Acidic residues" evidence="1">
    <location>
        <begin position="80"/>
        <end position="89"/>
    </location>
</feature>
<feature type="region of interest" description="Disordered" evidence="1">
    <location>
        <begin position="476"/>
        <end position="513"/>
    </location>
</feature>
<feature type="compositionally biased region" description="Basic and acidic residues" evidence="1">
    <location>
        <begin position="195"/>
        <end position="209"/>
    </location>
</feature>
<feature type="region of interest" description="Disordered" evidence="1">
    <location>
        <begin position="52"/>
        <end position="93"/>
    </location>
</feature>
<dbReference type="PROSITE" id="PS51382">
    <property type="entry name" value="SPX"/>
    <property type="match status" value="1"/>
</dbReference>
<gene>
    <name evidence="3" type="ORF">CSUI_011304</name>
</gene>
<dbReference type="Pfam" id="PF03105">
    <property type="entry name" value="SPX"/>
    <property type="match status" value="1"/>
</dbReference>
<accession>A0A2C6KEY5</accession>
<reference evidence="3 4" key="1">
    <citation type="journal article" date="2017" name="Int. J. Parasitol.">
        <title>The genome of the protozoan parasite Cystoisospora suis and a reverse vaccinology approach to identify vaccine candidates.</title>
        <authorList>
            <person name="Palmieri N."/>
            <person name="Shrestha A."/>
            <person name="Ruttkowski B."/>
            <person name="Beck T."/>
            <person name="Vogl C."/>
            <person name="Tomley F."/>
            <person name="Blake D.P."/>
            <person name="Joachim A."/>
        </authorList>
    </citation>
    <scope>NUCLEOTIDE SEQUENCE [LARGE SCALE GENOMIC DNA]</scope>
    <source>
        <strain evidence="3 4">Wien I</strain>
    </source>
</reference>
<feature type="domain" description="SPX" evidence="2">
    <location>
        <begin position="1"/>
        <end position="435"/>
    </location>
</feature>
<feature type="compositionally biased region" description="Basic residues" evidence="1">
    <location>
        <begin position="489"/>
        <end position="498"/>
    </location>
</feature>
<dbReference type="EMBL" id="MIGC01010729">
    <property type="protein sequence ID" value="PHJ14886.1"/>
    <property type="molecule type" value="Genomic_DNA"/>
</dbReference>
<keyword evidence="4" id="KW-1185">Reference proteome</keyword>
<dbReference type="RefSeq" id="XP_067916620.1">
    <property type="nucleotide sequence ID" value="XM_068071404.1"/>
</dbReference>
<dbReference type="GeneID" id="94434615"/>
<dbReference type="VEuPathDB" id="ToxoDB:CSUI_011304"/>
<evidence type="ECO:0000256" key="1">
    <source>
        <dbReference type="SAM" id="MobiDB-lite"/>
    </source>
</evidence>
<feature type="compositionally biased region" description="Basic and acidic residues" evidence="1">
    <location>
        <begin position="278"/>
        <end position="322"/>
    </location>
</feature>
<evidence type="ECO:0000313" key="4">
    <source>
        <dbReference type="Proteomes" id="UP000221165"/>
    </source>
</evidence>
<feature type="compositionally biased region" description="Basic and acidic residues" evidence="1">
    <location>
        <begin position="58"/>
        <end position="79"/>
    </location>
</feature>
<dbReference type="Proteomes" id="UP000221165">
    <property type="component" value="Unassembled WGS sequence"/>
</dbReference>
<protein>
    <submittedName>
        <fullName evidence="3">Spx domain-containing protein</fullName>
    </submittedName>
</protein>
<feature type="non-terminal residue" evidence="3">
    <location>
        <position position="531"/>
    </location>
</feature>